<evidence type="ECO:0000256" key="7">
    <source>
        <dbReference type="ARBA" id="ARBA00022989"/>
    </source>
</evidence>
<protein>
    <submittedName>
        <fullName evidence="10">PTS mannose/fructose/sorbose/N-acetylgalactosamine transporter subunit IIC</fullName>
    </submittedName>
</protein>
<dbReference type="Proteomes" id="UP001597399">
    <property type="component" value="Unassembled WGS sequence"/>
</dbReference>
<dbReference type="PANTHER" id="PTHR32502">
    <property type="entry name" value="N-ACETYLGALACTOSAMINE PERMEASE II COMPONENT-RELATED"/>
    <property type="match status" value="1"/>
</dbReference>
<dbReference type="EMBL" id="JBHUMQ010000015">
    <property type="protein sequence ID" value="MFD2693148.1"/>
    <property type="molecule type" value="Genomic_DNA"/>
</dbReference>
<dbReference type="RefSeq" id="WP_253058424.1">
    <property type="nucleotide sequence ID" value="NZ_JAMXWM010000002.1"/>
</dbReference>
<sequence>MITQALLLAIVMFITKFLDWGWANIQIRPIVIGPLVGLVLGDMTTGIILGATLEAVFMGTFSVGGSVPSDIAAASVFGTGFGIILHQSAAQAVALAVPIGLLSVLLFNIVCLIFNFVVAYEDKKIEAHNDKAFTRARFFAMIFYPLVYAIMTFVVILVGSNSISAFMAALPDSVNRMLTVMAQVLPALGFAILVKSMWDREIFPFFFVGFILAAYLKMDTMSIAVLGGAFAVFYIMNDFKKRKEFDALKAAGSAKPVNGKNDEMEDFLS</sequence>
<dbReference type="InterPro" id="IPR004700">
    <property type="entry name" value="PTS_IIC_man"/>
</dbReference>
<dbReference type="PROSITE" id="PS51106">
    <property type="entry name" value="PTS_EIIC_TYPE_4"/>
    <property type="match status" value="1"/>
</dbReference>
<evidence type="ECO:0000256" key="5">
    <source>
        <dbReference type="ARBA" id="ARBA00022683"/>
    </source>
</evidence>
<feature type="transmembrane region" description="Helical" evidence="9">
    <location>
        <begin position="92"/>
        <end position="118"/>
    </location>
</feature>
<evidence type="ECO:0000256" key="1">
    <source>
        <dbReference type="ARBA" id="ARBA00004651"/>
    </source>
</evidence>
<comment type="caution">
    <text evidence="10">The sequence shown here is derived from an EMBL/GenBank/DDBJ whole genome shotgun (WGS) entry which is preliminary data.</text>
</comment>
<feature type="transmembrane region" description="Helical" evidence="9">
    <location>
        <begin position="6"/>
        <end position="23"/>
    </location>
</feature>
<accession>A0ABW5S131</accession>
<keyword evidence="4" id="KW-0762">Sugar transport</keyword>
<gene>
    <name evidence="10" type="ORF">ACFSUE_05820</name>
</gene>
<name>A0ABW5S131_9BACL</name>
<feature type="transmembrane region" description="Helical" evidence="9">
    <location>
        <begin position="35"/>
        <end position="61"/>
    </location>
</feature>
<comment type="subcellular location">
    <subcellularLocation>
        <location evidence="1">Cell membrane</location>
        <topology evidence="1">Multi-pass membrane protein</topology>
    </subcellularLocation>
</comment>
<reference evidence="11" key="1">
    <citation type="journal article" date="2019" name="Int. J. Syst. Evol. Microbiol.">
        <title>The Global Catalogue of Microorganisms (GCM) 10K type strain sequencing project: providing services to taxonomists for standard genome sequencing and annotation.</title>
        <authorList>
            <consortium name="The Broad Institute Genomics Platform"/>
            <consortium name="The Broad Institute Genome Sequencing Center for Infectious Disease"/>
            <person name="Wu L."/>
            <person name="Ma J."/>
        </authorList>
    </citation>
    <scope>NUCLEOTIDE SEQUENCE [LARGE SCALE GENOMIC DNA]</scope>
    <source>
        <strain evidence="11">TISTR 2466</strain>
    </source>
</reference>
<evidence type="ECO:0000313" key="11">
    <source>
        <dbReference type="Proteomes" id="UP001597399"/>
    </source>
</evidence>
<keyword evidence="2" id="KW-0813">Transport</keyword>
<dbReference type="PANTHER" id="PTHR32502:SF8">
    <property type="entry name" value="N-ACETYLGALACTOSAMINE PERMEASE IIC COMPONENT 1"/>
    <property type="match status" value="1"/>
</dbReference>
<evidence type="ECO:0000256" key="8">
    <source>
        <dbReference type="ARBA" id="ARBA00023136"/>
    </source>
</evidence>
<evidence type="ECO:0000313" key="10">
    <source>
        <dbReference type="EMBL" id="MFD2693148.1"/>
    </source>
</evidence>
<keyword evidence="6 9" id="KW-0812">Transmembrane</keyword>
<evidence type="ECO:0000256" key="9">
    <source>
        <dbReference type="SAM" id="Phobius"/>
    </source>
</evidence>
<keyword evidence="5" id="KW-0598">Phosphotransferase system</keyword>
<feature type="transmembrane region" description="Helical" evidence="9">
    <location>
        <begin position="138"/>
        <end position="158"/>
    </location>
</feature>
<keyword evidence="3" id="KW-1003">Cell membrane</keyword>
<evidence type="ECO:0000256" key="6">
    <source>
        <dbReference type="ARBA" id="ARBA00022692"/>
    </source>
</evidence>
<proteinExistence type="predicted"/>
<evidence type="ECO:0000256" key="3">
    <source>
        <dbReference type="ARBA" id="ARBA00022475"/>
    </source>
</evidence>
<dbReference type="InterPro" id="IPR050303">
    <property type="entry name" value="GatZ_KbaZ_carbometab"/>
</dbReference>
<evidence type="ECO:0000256" key="4">
    <source>
        <dbReference type="ARBA" id="ARBA00022597"/>
    </source>
</evidence>
<evidence type="ECO:0000256" key="2">
    <source>
        <dbReference type="ARBA" id="ARBA00022448"/>
    </source>
</evidence>
<feature type="transmembrane region" description="Helical" evidence="9">
    <location>
        <begin position="178"/>
        <end position="198"/>
    </location>
</feature>
<keyword evidence="7 9" id="KW-1133">Transmembrane helix</keyword>
<keyword evidence="11" id="KW-1185">Reference proteome</keyword>
<dbReference type="Pfam" id="PF03609">
    <property type="entry name" value="EII-Sor"/>
    <property type="match status" value="1"/>
</dbReference>
<keyword evidence="8 9" id="KW-0472">Membrane</keyword>
<feature type="transmembrane region" description="Helical" evidence="9">
    <location>
        <begin position="204"/>
        <end position="235"/>
    </location>
</feature>
<feature type="transmembrane region" description="Helical" evidence="9">
    <location>
        <begin position="67"/>
        <end position="85"/>
    </location>
</feature>
<organism evidence="10 11">
    <name type="scientific">Sporolactobacillus shoreicorticis</name>
    <dbReference type="NCBI Taxonomy" id="1923877"/>
    <lineage>
        <taxon>Bacteria</taxon>
        <taxon>Bacillati</taxon>
        <taxon>Bacillota</taxon>
        <taxon>Bacilli</taxon>
        <taxon>Bacillales</taxon>
        <taxon>Sporolactobacillaceae</taxon>
        <taxon>Sporolactobacillus</taxon>
    </lineage>
</organism>